<dbReference type="Pfam" id="PF21982">
    <property type="entry name" value="RecX_HTH1"/>
    <property type="match status" value="1"/>
</dbReference>
<feature type="domain" description="RecX first three-helical" evidence="8">
    <location>
        <begin position="12"/>
        <end position="49"/>
    </location>
</feature>
<dbReference type="OrthoDB" id="7066780at2"/>
<sequence>MTAADPATEIAQRALKLLAMREHSRRELAHKLAARGFDSADIDAALDRLMAEGSIDESRLAEHYVAERVGKGFGPLRIRGELREKGLADELIDRHLEPLRDDWADALAAVHDRRFGNEPPTDRTDLGRRARFLEQRGFPTDSIRRFLRRHD</sequence>
<dbReference type="Gene3D" id="1.10.10.10">
    <property type="entry name" value="Winged helix-like DNA-binding domain superfamily/Winged helix DNA-binding domain"/>
    <property type="match status" value="3"/>
</dbReference>
<protein>
    <recommendedName>
        <fullName evidence="3 5">Regulatory protein RecX</fullName>
    </recommendedName>
</protein>
<keyword evidence="10" id="KW-1185">Reference proteome</keyword>
<dbReference type="PANTHER" id="PTHR33602:SF1">
    <property type="entry name" value="REGULATORY PROTEIN RECX FAMILY PROTEIN"/>
    <property type="match status" value="1"/>
</dbReference>
<evidence type="ECO:0000259" key="7">
    <source>
        <dbReference type="Pfam" id="PF21981"/>
    </source>
</evidence>
<evidence type="ECO:0000256" key="5">
    <source>
        <dbReference type="HAMAP-Rule" id="MF_01114"/>
    </source>
</evidence>
<dbReference type="GO" id="GO:0005737">
    <property type="term" value="C:cytoplasm"/>
    <property type="evidence" value="ECO:0007669"/>
    <property type="project" value="UniProtKB-SubCell"/>
</dbReference>
<keyword evidence="4 5" id="KW-0963">Cytoplasm</keyword>
<evidence type="ECO:0000256" key="4">
    <source>
        <dbReference type="ARBA" id="ARBA00022490"/>
    </source>
</evidence>
<dbReference type="RefSeq" id="WP_132978424.1">
    <property type="nucleotide sequence ID" value="NZ_SMAO01000011.1"/>
</dbReference>
<evidence type="ECO:0000256" key="3">
    <source>
        <dbReference type="ARBA" id="ARBA00018111"/>
    </source>
</evidence>
<dbReference type="InterPro" id="IPR053925">
    <property type="entry name" value="RecX_HTH_3rd"/>
</dbReference>
<evidence type="ECO:0000259" key="6">
    <source>
        <dbReference type="Pfam" id="PF02631"/>
    </source>
</evidence>
<evidence type="ECO:0000313" key="9">
    <source>
        <dbReference type="EMBL" id="TCT18808.1"/>
    </source>
</evidence>
<name>A0A4R3MR54_9GAMM</name>
<dbReference type="HAMAP" id="MF_01114">
    <property type="entry name" value="RecX"/>
    <property type="match status" value="1"/>
</dbReference>
<proteinExistence type="inferred from homology"/>
<feature type="domain" description="RecX second three-helical" evidence="6">
    <location>
        <begin position="56"/>
        <end position="94"/>
    </location>
</feature>
<comment type="function">
    <text evidence="5">Modulates RecA activity.</text>
</comment>
<dbReference type="Pfam" id="PF21981">
    <property type="entry name" value="RecX_HTH3"/>
    <property type="match status" value="1"/>
</dbReference>
<evidence type="ECO:0000256" key="1">
    <source>
        <dbReference type="ARBA" id="ARBA00004496"/>
    </source>
</evidence>
<evidence type="ECO:0000256" key="2">
    <source>
        <dbReference type="ARBA" id="ARBA00009695"/>
    </source>
</evidence>
<dbReference type="Proteomes" id="UP000295717">
    <property type="component" value="Unassembled WGS sequence"/>
</dbReference>
<comment type="subcellular location">
    <subcellularLocation>
        <location evidence="1 5">Cytoplasm</location>
    </subcellularLocation>
</comment>
<organism evidence="9 10">
    <name type="scientific">Thiobaca trueperi</name>
    <dbReference type="NCBI Taxonomy" id="127458"/>
    <lineage>
        <taxon>Bacteria</taxon>
        <taxon>Pseudomonadati</taxon>
        <taxon>Pseudomonadota</taxon>
        <taxon>Gammaproteobacteria</taxon>
        <taxon>Chromatiales</taxon>
        <taxon>Chromatiaceae</taxon>
        <taxon>Thiobaca</taxon>
    </lineage>
</organism>
<dbReference type="AlphaFoldDB" id="A0A4R3MR54"/>
<dbReference type="InterPro" id="IPR053924">
    <property type="entry name" value="RecX_HTH_2nd"/>
</dbReference>
<dbReference type="GO" id="GO:0006282">
    <property type="term" value="P:regulation of DNA repair"/>
    <property type="evidence" value="ECO:0007669"/>
    <property type="project" value="UniProtKB-UniRule"/>
</dbReference>
<dbReference type="PANTHER" id="PTHR33602">
    <property type="entry name" value="REGULATORY PROTEIN RECX FAMILY PROTEIN"/>
    <property type="match status" value="1"/>
</dbReference>
<reference evidence="9 10" key="1">
    <citation type="submission" date="2019-03" db="EMBL/GenBank/DDBJ databases">
        <title>Genomic Encyclopedia of Type Strains, Phase IV (KMG-IV): sequencing the most valuable type-strain genomes for metagenomic binning, comparative biology and taxonomic classification.</title>
        <authorList>
            <person name="Goeker M."/>
        </authorList>
    </citation>
    <scope>NUCLEOTIDE SEQUENCE [LARGE SCALE GENOMIC DNA]</scope>
    <source>
        <strain evidence="9 10">DSM 13587</strain>
    </source>
</reference>
<feature type="domain" description="RecX third three-helical" evidence="7">
    <location>
        <begin position="104"/>
        <end position="147"/>
    </location>
</feature>
<dbReference type="InterPro" id="IPR036388">
    <property type="entry name" value="WH-like_DNA-bd_sf"/>
</dbReference>
<comment type="similarity">
    <text evidence="2 5">Belongs to the RecX family.</text>
</comment>
<accession>A0A4R3MR54</accession>
<comment type="caution">
    <text evidence="9">The sequence shown here is derived from an EMBL/GenBank/DDBJ whole genome shotgun (WGS) entry which is preliminary data.</text>
</comment>
<dbReference type="EMBL" id="SMAO01000011">
    <property type="protein sequence ID" value="TCT18808.1"/>
    <property type="molecule type" value="Genomic_DNA"/>
</dbReference>
<dbReference type="InterPro" id="IPR003783">
    <property type="entry name" value="Regulatory_RecX"/>
</dbReference>
<gene>
    <name evidence="5" type="primary">recX</name>
    <name evidence="9" type="ORF">EDC35_1117</name>
</gene>
<evidence type="ECO:0000259" key="8">
    <source>
        <dbReference type="Pfam" id="PF21982"/>
    </source>
</evidence>
<dbReference type="Pfam" id="PF02631">
    <property type="entry name" value="RecX_HTH2"/>
    <property type="match status" value="1"/>
</dbReference>
<dbReference type="InterPro" id="IPR053926">
    <property type="entry name" value="RecX_HTH_1st"/>
</dbReference>
<evidence type="ECO:0000313" key="10">
    <source>
        <dbReference type="Proteomes" id="UP000295717"/>
    </source>
</evidence>